<reference evidence="1" key="1">
    <citation type="journal article" date="2020" name="Stud. Mycol.">
        <title>101 Dothideomycetes genomes: a test case for predicting lifestyles and emergence of pathogens.</title>
        <authorList>
            <person name="Haridas S."/>
            <person name="Albert R."/>
            <person name="Binder M."/>
            <person name="Bloem J."/>
            <person name="Labutti K."/>
            <person name="Salamov A."/>
            <person name="Andreopoulos B."/>
            <person name="Baker S."/>
            <person name="Barry K."/>
            <person name="Bills G."/>
            <person name="Bluhm B."/>
            <person name="Cannon C."/>
            <person name="Castanera R."/>
            <person name="Culley D."/>
            <person name="Daum C."/>
            <person name="Ezra D."/>
            <person name="Gonzalez J."/>
            <person name="Henrissat B."/>
            <person name="Kuo A."/>
            <person name="Liang C."/>
            <person name="Lipzen A."/>
            <person name="Lutzoni F."/>
            <person name="Magnuson J."/>
            <person name="Mondo S."/>
            <person name="Nolan M."/>
            <person name="Ohm R."/>
            <person name="Pangilinan J."/>
            <person name="Park H.-J."/>
            <person name="Ramirez L."/>
            <person name="Alfaro M."/>
            <person name="Sun H."/>
            <person name="Tritt A."/>
            <person name="Yoshinaga Y."/>
            <person name="Zwiers L.-H."/>
            <person name="Turgeon B."/>
            <person name="Goodwin S."/>
            <person name="Spatafora J."/>
            <person name="Crous P."/>
            <person name="Grigoriev I."/>
        </authorList>
    </citation>
    <scope>NUCLEOTIDE SEQUENCE</scope>
    <source>
        <strain evidence="1">ATCC 200398</strain>
    </source>
</reference>
<comment type="caution">
    <text evidence="1">The sequence shown here is derived from an EMBL/GenBank/DDBJ whole genome shotgun (WGS) entry which is preliminary data.</text>
</comment>
<protein>
    <submittedName>
        <fullName evidence="1">Uncharacterized protein</fullName>
    </submittedName>
</protein>
<gene>
    <name evidence="1" type="ORF">BDR25DRAFT_361440</name>
</gene>
<sequence length="526" mass="59510">MCKGELAVKIMLVSFLEFQTLGLKVPISHAIPPVVLSYLFLVKIKGAPFHSVPKCRTHHPIKSRVPNDHLDASIPEIISRRCCSQAMIRTVLDASKRYLPSTPVHECCDLTMTWSLFPLVQSGVVVDYYVFNKPASIHHYNIALIGGRYRLLGKRYQADSSVKTQILLSQCFFIDNEELPQIHICYLIKIKTTILKAIHFTQILLRRTTSNYSIIFSCQFRLSKHRKISDSRTSHYTVYSNTVYEKVRVINQVVRTKLDQKTLVSIKEGVSIQRASTAALTHIEVKHYVIYGVLRAPLPASPLCQADFFAYIDLYVHLSAIGLVLHGFGTAKSFTDSLFIVHPHFMFLPQNSEGLYPQFVNPSLDMASISSHCILQGAVGALEVPGERCTVLQMKISRTTKIIRILRHTSFGLNDRPIAISSILKVIVNILQGEYVVGMWHHPLECGLLWSVHGNRIGNPPQPQSHAQARRFPSRFSKVEPEGSPGLLASDSTYRAIFRDIFDYIVGEDKFHCEVYWDDCHLILIV</sequence>
<name>A0ACB6QEN6_9PLEO</name>
<proteinExistence type="predicted"/>
<accession>A0ACB6QEN6</accession>
<keyword evidence="2" id="KW-1185">Reference proteome</keyword>
<evidence type="ECO:0000313" key="1">
    <source>
        <dbReference type="EMBL" id="KAF2464601.1"/>
    </source>
</evidence>
<organism evidence="1 2">
    <name type="scientific">Lindgomyces ingoldianus</name>
    <dbReference type="NCBI Taxonomy" id="673940"/>
    <lineage>
        <taxon>Eukaryota</taxon>
        <taxon>Fungi</taxon>
        <taxon>Dikarya</taxon>
        <taxon>Ascomycota</taxon>
        <taxon>Pezizomycotina</taxon>
        <taxon>Dothideomycetes</taxon>
        <taxon>Pleosporomycetidae</taxon>
        <taxon>Pleosporales</taxon>
        <taxon>Lindgomycetaceae</taxon>
        <taxon>Lindgomyces</taxon>
    </lineage>
</organism>
<evidence type="ECO:0000313" key="2">
    <source>
        <dbReference type="Proteomes" id="UP000799755"/>
    </source>
</evidence>
<dbReference type="EMBL" id="MU003535">
    <property type="protein sequence ID" value="KAF2464601.1"/>
    <property type="molecule type" value="Genomic_DNA"/>
</dbReference>
<dbReference type="Proteomes" id="UP000799755">
    <property type="component" value="Unassembled WGS sequence"/>
</dbReference>